<dbReference type="EMBL" id="CM044704">
    <property type="protein sequence ID" value="KAI5666311.1"/>
    <property type="molecule type" value="Genomic_DNA"/>
</dbReference>
<keyword evidence="2" id="KW-1185">Reference proteome</keyword>
<organism evidence="1 2">
    <name type="scientific">Catharanthus roseus</name>
    <name type="common">Madagascar periwinkle</name>
    <name type="synonym">Vinca rosea</name>
    <dbReference type="NCBI Taxonomy" id="4058"/>
    <lineage>
        <taxon>Eukaryota</taxon>
        <taxon>Viridiplantae</taxon>
        <taxon>Streptophyta</taxon>
        <taxon>Embryophyta</taxon>
        <taxon>Tracheophyta</taxon>
        <taxon>Spermatophyta</taxon>
        <taxon>Magnoliopsida</taxon>
        <taxon>eudicotyledons</taxon>
        <taxon>Gunneridae</taxon>
        <taxon>Pentapetalae</taxon>
        <taxon>asterids</taxon>
        <taxon>lamiids</taxon>
        <taxon>Gentianales</taxon>
        <taxon>Apocynaceae</taxon>
        <taxon>Rauvolfioideae</taxon>
        <taxon>Vinceae</taxon>
        <taxon>Catharanthinae</taxon>
        <taxon>Catharanthus</taxon>
    </lineage>
</organism>
<protein>
    <submittedName>
        <fullName evidence="1">Uncharacterized protein</fullName>
    </submittedName>
</protein>
<evidence type="ECO:0000313" key="1">
    <source>
        <dbReference type="EMBL" id="KAI5666311.1"/>
    </source>
</evidence>
<proteinExistence type="predicted"/>
<dbReference type="Proteomes" id="UP001060085">
    <property type="component" value="Linkage Group LG04"/>
</dbReference>
<gene>
    <name evidence="1" type="ORF">M9H77_16164</name>
</gene>
<sequence>MASSSSSGIVKVVLQSINDEAFKIDEAVAKQSVTIEHLIKDRLTSSGPIIIPNVSGDILAKVVKYYKCVVTEPLSGENDVELKAFVSEMVNDIEGTPFGLLVTGDYLAIKDFRPFLVKEFCVSTSRRNFPQKTRI</sequence>
<accession>A0ACC0AZV5</accession>
<name>A0ACC0AZV5_CATRO</name>
<evidence type="ECO:0000313" key="2">
    <source>
        <dbReference type="Proteomes" id="UP001060085"/>
    </source>
</evidence>
<reference evidence="2" key="1">
    <citation type="journal article" date="2023" name="Nat. Plants">
        <title>Single-cell RNA sequencing provides a high-resolution roadmap for understanding the multicellular compartmentation of specialized metabolism.</title>
        <authorList>
            <person name="Sun S."/>
            <person name="Shen X."/>
            <person name="Li Y."/>
            <person name="Li Y."/>
            <person name="Wang S."/>
            <person name="Li R."/>
            <person name="Zhang H."/>
            <person name="Shen G."/>
            <person name="Guo B."/>
            <person name="Wei J."/>
            <person name="Xu J."/>
            <person name="St-Pierre B."/>
            <person name="Chen S."/>
            <person name="Sun C."/>
        </authorList>
    </citation>
    <scope>NUCLEOTIDE SEQUENCE [LARGE SCALE GENOMIC DNA]</scope>
</reference>
<comment type="caution">
    <text evidence="1">The sequence shown here is derived from an EMBL/GenBank/DDBJ whole genome shotgun (WGS) entry which is preliminary data.</text>
</comment>